<name>A0A139ACH9_GONPJ</name>
<feature type="non-terminal residue" evidence="2">
    <location>
        <position position="1"/>
    </location>
</feature>
<dbReference type="EMBL" id="KQ965770">
    <property type="protein sequence ID" value="KXS14284.1"/>
    <property type="molecule type" value="Genomic_DNA"/>
</dbReference>
<sequence length="256" mass="29235">GDKTTRGTLRVALHHQAIRWARQRHQPTGFAHLLCGNTIRRRDFRSHPQPQPPPATPRSLPPSYFYNNLTLPLHPSQAGEEYGPELPPAAEPNSERSRKQKRSKGQTTNVDGRDQSKKDIIGDVKRSLKRKRRGEAPAPDSTKRMPPTLIRGRRLRRRNENPKSQRNRRGGAATMVESGRYLVFRIAERESMHVRGRRPPHRKRPPKFLLRATLIAVQTCSHHPQPVPISVTITITAMDTPRGVKAPTGNRRSRHW</sequence>
<feature type="compositionally biased region" description="Pro residues" evidence="1">
    <location>
        <begin position="49"/>
        <end position="60"/>
    </location>
</feature>
<accession>A0A139ACH9</accession>
<dbReference type="Proteomes" id="UP000070544">
    <property type="component" value="Unassembled WGS sequence"/>
</dbReference>
<protein>
    <submittedName>
        <fullName evidence="2">Uncharacterized protein</fullName>
    </submittedName>
</protein>
<keyword evidence="3" id="KW-1185">Reference proteome</keyword>
<evidence type="ECO:0000313" key="2">
    <source>
        <dbReference type="EMBL" id="KXS14284.1"/>
    </source>
</evidence>
<feature type="compositionally biased region" description="Basic and acidic residues" evidence="1">
    <location>
        <begin position="111"/>
        <end position="126"/>
    </location>
</feature>
<proteinExistence type="predicted"/>
<dbReference type="AlphaFoldDB" id="A0A139ACH9"/>
<evidence type="ECO:0000313" key="3">
    <source>
        <dbReference type="Proteomes" id="UP000070544"/>
    </source>
</evidence>
<evidence type="ECO:0000256" key="1">
    <source>
        <dbReference type="SAM" id="MobiDB-lite"/>
    </source>
</evidence>
<feature type="region of interest" description="Disordered" evidence="1">
    <location>
        <begin position="43"/>
        <end position="171"/>
    </location>
</feature>
<organism evidence="2 3">
    <name type="scientific">Gonapodya prolifera (strain JEL478)</name>
    <name type="common">Monoblepharis prolifera</name>
    <dbReference type="NCBI Taxonomy" id="1344416"/>
    <lineage>
        <taxon>Eukaryota</taxon>
        <taxon>Fungi</taxon>
        <taxon>Fungi incertae sedis</taxon>
        <taxon>Chytridiomycota</taxon>
        <taxon>Chytridiomycota incertae sedis</taxon>
        <taxon>Monoblepharidomycetes</taxon>
        <taxon>Monoblepharidales</taxon>
        <taxon>Gonapodyaceae</taxon>
        <taxon>Gonapodya</taxon>
    </lineage>
</organism>
<gene>
    <name evidence="2" type="ORF">M427DRAFT_352888</name>
</gene>
<reference evidence="2 3" key="1">
    <citation type="journal article" date="2015" name="Genome Biol. Evol.">
        <title>Phylogenomic analyses indicate that early fungi evolved digesting cell walls of algal ancestors of land plants.</title>
        <authorList>
            <person name="Chang Y."/>
            <person name="Wang S."/>
            <person name="Sekimoto S."/>
            <person name="Aerts A.L."/>
            <person name="Choi C."/>
            <person name="Clum A."/>
            <person name="LaButti K.M."/>
            <person name="Lindquist E.A."/>
            <person name="Yee Ngan C."/>
            <person name="Ohm R.A."/>
            <person name="Salamov A.A."/>
            <person name="Grigoriev I.V."/>
            <person name="Spatafora J.W."/>
            <person name="Berbee M.L."/>
        </authorList>
    </citation>
    <scope>NUCLEOTIDE SEQUENCE [LARGE SCALE GENOMIC DNA]</scope>
    <source>
        <strain evidence="2 3">JEL478</strain>
    </source>
</reference>